<reference evidence="1" key="1">
    <citation type="journal article" date="2021" name="Proc. Natl. Acad. Sci. U.S.A.">
        <title>A Catalog of Tens of Thousands of Viruses from Human Metagenomes Reveals Hidden Associations with Chronic Diseases.</title>
        <authorList>
            <person name="Tisza M.J."/>
            <person name="Buck C.B."/>
        </authorList>
    </citation>
    <scope>NUCLEOTIDE SEQUENCE</scope>
    <source>
        <strain evidence="1">CtU7I6</strain>
    </source>
</reference>
<sequence length="114" mass="12377">MLNFENMSRPEMIAARRTIRDNLDTLTAIYKDTCTGNPADTVKALARKIGKDAARETIANLVNATSRADGRVSAAAHVWAESIDNAASPADLDRMGFYPNIHPAHINQLADAAR</sequence>
<organism evidence="1">
    <name type="scientific">Caudovirales sp. ctU7I6</name>
    <dbReference type="NCBI Taxonomy" id="2826776"/>
    <lineage>
        <taxon>Viruses</taxon>
        <taxon>Duplodnaviria</taxon>
        <taxon>Heunggongvirae</taxon>
        <taxon>Uroviricota</taxon>
        <taxon>Caudoviricetes</taxon>
    </lineage>
</organism>
<name>A0A8S5QKR0_9CAUD</name>
<protein>
    <submittedName>
        <fullName evidence="1">Uncharacterized protein</fullName>
    </submittedName>
</protein>
<accession>A0A8S5QKR0</accession>
<proteinExistence type="predicted"/>
<dbReference type="EMBL" id="BK015681">
    <property type="protein sequence ID" value="DAE19656.1"/>
    <property type="molecule type" value="Genomic_DNA"/>
</dbReference>
<evidence type="ECO:0000313" key="1">
    <source>
        <dbReference type="EMBL" id="DAE19656.1"/>
    </source>
</evidence>